<evidence type="ECO:0000259" key="2">
    <source>
        <dbReference type="Pfam" id="PF00884"/>
    </source>
</evidence>
<dbReference type="PANTHER" id="PTHR42693">
    <property type="entry name" value="ARYLSULFATASE FAMILY MEMBER"/>
    <property type="match status" value="1"/>
</dbReference>
<accession>A0ABU3ZN94</accession>
<dbReference type="PANTHER" id="PTHR42693:SF33">
    <property type="entry name" value="ARYLSULFATASE"/>
    <property type="match status" value="1"/>
</dbReference>
<dbReference type="EC" id="3.1.6.-" evidence="3"/>
<keyword evidence="4" id="KW-1185">Reference proteome</keyword>
<dbReference type="Proteomes" id="UP001186452">
    <property type="component" value="Unassembled WGS sequence"/>
</dbReference>
<dbReference type="InterPro" id="IPR000917">
    <property type="entry name" value="Sulfatase_N"/>
</dbReference>
<keyword evidence="3" id="KW-0378">Hydrolase</keyword>
<comment type="similarity">
    <text evidence="1">Belongs to the sulfatase family.</text>
</comment>
<dbReference type="RefSeq" id="WP_317524408.1">
    <property type="nucleotide sequence ID" value="NZ_JAWJZI010000014.1"/>
</dbReference>
<dbReference type="GO" id="GO:0016787">
    <property type="term" value="F:hydrolase activity"/>
    <property type="evidence" value="ECO:0007669"/>
    <property type="project" value="UniProtKB-KW"/>
</dbReference>
<dbReference type="InterPro" id="IPR017850">
    <property type="entry name" value="Alkaline_phosphatase_core_sf"/>
</dbReference>
<evidence type="ECO:0000313" key="4">
    <source>
        <dbReference type="Proteomes" id="UP001186452"/>
    </source>
</evidence>
<feature type="domain" description="Sulfatase N-terminal" evidence="2">
    <location>
        <begin position="68"/>
        <end position="478"/>
    </location>
</feature>
<comment type="caution">
    <text evidence="3">The sequence shown here is derived from an EMBL/GenBank/DDBJ whole genome shotgun (WGS) entry which is preliminary data.</text>
</comment>
<dbReference type="SUPFAM" id="SSF53649">
    <property type="entry name" value="Alkaline phosphatase-like"/>
    <property type="match status" value="1"/>
</dbReference>
<dbReference type="EMBL" id="JAWJZI010000014">
    <property type="protein sequence ID" value="MDV5171587.1"/>
    <property type="molecule type" value="Genomic_DNA"/>
</dbReference>
<evidence type="ECO:0000313" key="3">
    <source>
        <dbReference type="EMBL" id="MDV5171587.1"/>
    </source>
</evidence>
<dbReference type="CDD" id="cd16025">
    <property type="entry name" value="PAS_like"/>
    <property type="match status" value="1"/>
</dbReference>
<sequence>MKKKLLTKKFLTDELNCQELTPNLNVYSVSHIKKAVTVGLVASMLSFGAYASTSTQALEQTKSSGAKPNIVMILLDDVGFAEVGSYGSEIKTPNIDALAYDGLRYNRFDTATMSGPTRAALVTGRNPQTVNMEDLAPTNVPAPDPSVPFGSGVADSGELPLNAETVAEALKKVGYQTSVLGKWHLAPKYTDDLERNLKAWPLQRGFDYFYGFLSGHTSQWEPDLVENNSPIPTPKKDGYHLSVDLVDRAIDIMQPSDKPNFVYLSFGAAHSPLHVPKSYIDDYKGKYSMGWDELRKQRFAKQKELGIIPVNTVLSEREKGDAAWDEQGKQHKRVFERFMETYAGFMTHTDEQIGRLVDHLKETGQYENTLIIFASDNGAAPEAGPEGGFRKAYRDTNVIEEMGANLDEAGGPNTYMLYPRPWAWAGSTPFRRYKLWPYAGGVRVPMIVSWPAKIEKPGIRTQYSHVIDLAPTMLEAAGTSFADEINGVEQIPVAGMSLVNTFNDENAEGRQVQYYQLRGARAITSGKWRAIAINRLDTDPSEDVWQLFDTDADFSESNDLAEKHPEIVKELKALWWEQANELSNPPLIEAIPLKYNFAGLPDAFDD</sequence>
<dbReference type="Gene3D" id="3.30.1120.10">
    <property type="match status" value="1"/>
</dbReference>
<proteinExistence type="inferred from homology"/>
<evidence type="ECO:0000256" key="1">
    <source>
        <dbReference type="ARBA" id="ARBA00008779"/>
    </source>
</evidence>
<dbReference type="Pfam" id="PF00884">
    <property type="entry name" value="Sulfatase"/>
    <property type="match status" value="1"/>
</dbReference>
<dbReference type="Gene3D" id="3.40.720.10">
    <property type="entry name" value="Alkaline Phosphatase, subunit A"/>
    <property type="match status" value="1"/>
</dbReference>
<organism evidence="3 4">
    <name type="scientific">Photobacterium rosenbergii</name>
    <dbReference type="NCBI Taxonomy" id="294936"/>
    <lineage>
        <taxon>Bacteria</taxon>
        <taxon>Pseudomonadati</taxon>
        <taxon>Pseudomonadota</taxon>
        <taxon>Gammaproteobacteria</taxon>
        <taxon>Vibrionales</taxon>
        <taxon>Vibrionaceae</taxon>
        <taxon>Photobacterium</taxon>
    </lineage>
</organism>
<protein>
    <submittedName>
        <fullName evidence="3">Arylsulfatase</fullName>
        <ecNumber evidence="3">3.1.6.-</ecNumber>
    </submittedName>
</protein>
<name>A0ABU3ZN94_9GAMM</name>
<reference evidence="3 4" key="1">
    <citation type="submission" date="2023-10" db="EMBL/GenBank/DDBJ databases">
        <title>Marine bacteria isolated from horseshoe crab.</title>
        <authorList>
            <person name="Cheng T.H."/>
        </authorList>
    </citation>
    <scope>NUCLEOTIDE SEQUENCE [LARGE SCALE GENOMIC DNA]</scope>
    <source>
        <strain evidence="3 4">HSC6</strain>
    </source>
</reference>
<gene>
    <name evidence="3" type="ORF">R2X38_21550</name>
</gene>
<dbReference type="InterPro" id="IPR050738">
    <property type="entry name" value="Sulfatase"/>
</dbReference>